<name>A0A5D0J9L5_9FLAO</name>
<dbReference type="RefSeq" id="WP_148539807.1">
    <property type="nucleotide sequence ID" value="NZ_VSDQ01000163.1"/>
</dbReference>
<dbReference type="PROSITE" id="PS51257">
    <property type="entry name" value="PROKAR_LIPOPROTEIN"/>
    <property type="match status" value="1"/>
</dbReference>
<accession>A0A5D0J9L5</accession>
<sequence length="150" mass="16640">MKRSLFLILLPLFVLSCDSNETSENIKVDSTLISKGNLYGNGQENIDKQNIVLENQSSWNSLISKMDTVNNESDNFSETDIDFSKYTVIAVFEDIKANGGHALELNITSNSQTILVEVINTSPKGNATTVITQPYHIVKISKNDLPIVFN</sequence>
<protein>
    <recommendedName>
        <fullName evidence="3">Protease complex subunit PrcB family protein</fullName>
    </recommendedName>
</protein>
<evidence type="ECO:0000313" key="1">
    <source>
        <dbReference type="EMBL" id="TYA92201.1"/>
    </source>
</evidence>
<reference evidence="1 2" key="1">
    <citation type="submission" date="2019-08" db="EMBL/GenBank/DDBJ databases">
        <title>Seonamhaeicola sediminis sp. nov., isolated from marine sediment.</title>
        <authorList>
            <person name="Cao W.R."/>
        </authorList>
    </citation>
    <scope>NUCLEOTIDE SEQUENCE [LARGE SCALE GENOMIC DNA]</scope>
    <source>
        <strain evidence="1 2">B011</strain>
    </source>
</reference>
<dbReference type="OrthoDB" id="1447404at2"/>
<organism evidence="1 2">
    <name type="scientific">Seonamhaeicola marinus</name>
    <dbReference type="NCBI Taxonomy" id="1912246"/>
    <lineage>
        <taxon>Bacteria</taxon>
        <taxon>Pseudomonadati</taxon>
        <taxon>Bacteroidota</taxon>
        <taxon>Flavobacteriia</taxon>
        <taxon>Flavobacteriales</taxon>
        <taxon>Flavobacteriaceae</taxon>
    </lineage>
</organism>
<gene>
    <name evidence="1" type="ORF">FUA24_01865</name>
</gene>
<evidence type="ECO:0000313" key="2">
    <source>
        <dbReference type="Proteomes" id="UP000323930"/>
    </source>
</evidence>
<comment type="caution">
    <text evidence="1">The sequence shown here is derived from an EMBL/GenBank/DDBJ whole genome shotgun (WGS) entry which is preliminary data.</text>
</comment>
<dbReference type="Proteomes" id="UP000323930">
    <property type="component" value="Unassembled WGS sequence"/>
</dbReference>
<proteinExistence type="predicted"/>
<keyword evidence="2" id="KW-1185">Reference proteome</keyword>
<evidence type="ECO:0008006" key="3">
    <source>
        <dbReference type="Google" id="ProtNLM"/>
    </source>
</evidence>
<dbReference type="EMBL" id="VSDQ01000163">
    <property type="protein sequence ID" value="TYA92201.1"/>
    <property type="molecule type" value="Genomic_DNA"/>
</dbReference>
<dbReference type="AlphaFoldDB" id="A0A5D0J9L5"/>